<sequence>MDVFQVLNAENAWDLVANMSLSFAVDDPEPEPESEVPEVPEVASEDSKESSDESESEPSTPAPITPASITPASSTPAPITPATRTPAPRTPAPRTPAPSTPAPSTPASSTPAPSTPAPSTSAPKRKKIDLRQYLDVDEEEKPQKSCSCRVGDVQIRPFKQVDFSLLSCCIIRVPETGAELQAELLTCLTTGHLKLRKAVPDTVKVARTVPYNEASDEMLLAKSADYMLVSFSRILGMNLDAIRKLSHSLRCQNSVAVLEPVGTEQTGLKHYLIEYTSHRDIPFAIRGHHLNFLKRDPSYEAFIWITCFHA</sequence>
<protein>
    <submittedName>
        <fullName evidence="2">Uncharacterized protein</fullName>
    </submittedName>
</protein>
<keyword evidence="3" id="KW-1185">Reference proteome</keyword>
<name>A0AA39HN35_9BILA</name>
<dbReference type="EMBL" id="JAUCMV010000003">
    <property type="protein sequence ID" value="KAK0407773.1"/>
    <property type="molecule type" value="Genomic_DNA"/>
</dbReference>
<organism evidence="2 3">
    <name type="scientific">Steinernema hermaphroditum</name>
    <dbReference type="NCBI Taxonomy" id="289476"/>
    <lineage>
        <taxon>Eukaryota</taxon>
        <taxon>Metazoa</taxon>
        <taxon>Ecdysozoa</taxon>
        <taxon>Nematoda</taxon>
        <taxon>Chromadorea</taxon>
        <taxon>Rhabditida</taxon>
        <taxon>Tylenchina</taxon>
        <taxon>Panagrolaimomorpha</taxon>
        <taxon>Strongyloidoidea</taxon>
        <taxon>Steinernematidae</taxon>
        <taxon>Steinernema</taxon>
    </lineage>
</organism>
<dbReference type="AlphaFoldDB" id="A0AA39HN35"/>
<reference evidence="2" key="1">
    <citation type="submission" date="2023-06" db="EMBL/GenBank/DDBJ databases">
        <title>Genomic analysis of the entomopathogenic nematode Steinernema hermaphroditum.</title>
        <authorList>
            <person name="Schwarz E.M."/>
            <person name="Heppert J.K."/>
            <person name="Baniya A."/>
            <person name="Schwartz H.T."/>
            <person name="Tan C.-H."/>
            <person name="Antoshechkin I."/>
            <person name="Sternberg P.W."/>
            <person name="Goodrich-Blair H."/>
            <person name="Dillman A.R."/>
        </authorList>
    </citation>
    <scope>NUCLEOTIDE SEQUENCE</scope>
    <source>
        <strain evidence="2">PS9179</strain>
        <tissue evidence="2">Whole animal</tissue>
    </source>
</reference>
<feature type="compositionally biased region" description="Low complexity" evidence="1">
    <location>
        <begin position="105"/>
        <end position="122"/>
    </location>
</feature>
<feature type="region of interest" description="Disordered" evidence="1">
    <location>
        <begin position="24"/>
        <end position="127"/>
    </location>
</feature>
<gene>
    <name evidence="2" type="ORF">QR680_003585</name>
</gene>
<feature type="compositionally biased region" description="Low complexity" evidence="1">
    <location>
        <begin position="65"/>
        <end position="87"/>
    </location>
</feature>
<proteinExistence type="predicted"/>
<evidence type="ECO:0000313" key="3">
    <source>
        <dbReference type="Proteomes" id="UP001175271"/>
    </source>
</evidence>
<comment type="caution">
    <text evidence="2">The sequence shown here is derived from an EMBL/GenBank/DDBJ whole genome shotgun (WGS) entry which is preliminary data.</text>
</comment>
<evidence type="ECO:0000256" key="1">
    <source>
        <dbReference type="SAM" id="MobiDB-lite"/>
    </source>
</evidence>
<feature type="compositionally biased region" description="Acidic residues" evidence="1">
    <location>
        <begin position="26"/>
        <end position="38"/>
    </location>
</feature>
<dbReference type="Proteomes" id="UP001175271">
    <property type="component" value="Unassembled WGS sequence"/>
</dbReference>
<feature type="compositionally biased region" description="Pro residues" evidence="1">
    <location>
        <begin position="88"/>
        <end position="104"/>
    </location>
</feature>
<evidence type="ECO:0000313" key="2">
    <source>
        <dbReference type="EMBL" id="KAK0407773.1"/>
    </source>
</evidence>
<accession>A0AA39HN35</accession>